<evidence type="ECO:0000259" key="9">
    <source>
        <dbReference type="Pfam" id="PF13962"/>
    </source>
</evidence>
<keyword evidence="4 8" id="KW-1133">Transmembrane helix</keyword>
<dbReference type="PROSITE" id="PS50088">
    <property type="entry name" value="ANK_REPEAT"/>
    <property type="match status" value="3"/>
</dbReference>
<dbReference type="Pfam" id="PF13962">
    <property type="entry name" value="PGG"/>
    <property type="match status" value="1"/>
</dbReference>
<name>A0A1R3JN55_9ROSI</name>
<organism evidence="10 11">
    <name type="scientific">Corchorus olitorius</name>
    <dbReference type="NCBI Taxonomy" id="93759"/>
    <lineage>
        <taxon>Eukaryota</taxon>
        <taxon>Viridiplantae</taxon>
        <taxon>Streptophyta</taxon>
        <taxon>Embryophyta</taxon>
        <taxon>Tracheophyta</taxon>
        <taxon>Spermatophyta</taxon>
        <taxon>Magnoliopsida</taxon>
        <taxon>eudicotyledons</taxon>
        <taxon>Gunneridae</taxon>
        <taxon>Pentapetalae</taxon>
        <taxon>rosids</taxon>
        <taxon>malvids</taxon>
        <taxon>Malvales</taxon>
        <taxon>Malvaceae</taxon>
        <taxon>Grewioideae</taxon>
        <taxon>Apeibeae</taxon>
        <taxon>Corchorus</taxon>
    </lineage>
</organism>
<evidence type="ECO:0000256" key="3">
    <source>
        <dbReference type="ARBA" id="ARBA00022737"/>
    </source>
</evidence>
<gene>
    <name evidence="10" type="ORF">COLO4_15393</name>
</gene>
<evidence type="ECO:0000256" key="5">
    <source>
        <dbReference type="ARBA" id="ARBA00023043"/>
    </source>
</evidence>
<feature type="repeat" description="ANK" evidence="7">
    <location>
        <begin position="121"/>
        <end position="143"/>
    </location>
</feature>
<evidence type="ECO:0000256" key="4">
    <source>
        <dbReference type="ARBA" id="ARBA00022989"/>
    </source>
</evidence>
<comment type="subcellular location">
    <subcellularLocation>
        <location evidence="1">Membrane</location>
        <topology evidence="1">Multi-pass membrane protein</topology>
    </subcellularLocation>
</comment>
<dbReference type="Gene3D" id="1.25.40.20">
    <property type="entry name" value="Ankyrin repeat-containing domain"/>
    <property type="match status" value="1"/>
</dbReference>
<keyword evidence="3" id="KW-0677">Repeat</keyword>
<dbReference type="Proteomes" id="UP000187203">
    <property type="component" value="Unassembled WGS sequence"/>
</dbReference>
<protein>
    <recommendedName>
        <fullName evidence="9">PGG domain-containing protein</fullName>
    </recommendedName>
</protein>
<dbReference type="PANTHER" id="PTHR24186:SF50">
    <property type="entry name" value="ANKYRIN REPEAT-CONTAINING PROTEIN ITN1-LIKE ISOFORM X1"/>
    <property type="match status" value="1"/>
</dbReference>
<dbReference type="OrthoDB" id="988276at2759"/>
<feature type="transmembrane region" description="Helical" evidence="8">
    <location>
        <begin position="524"/>
        <end position="543"/>
    </location>
</feature>
<dbReference type="AlphaFoldDB" id="A0A1R3JN55"/>
<dbReference type="GO" id="GO:0005886">
    <property type="term" value="C:plasma membrane"/>
    <property type="evidence" value="ECO:0007669"/>
    <property type="project" value="TreeGrafter"/>
</dbReference>
<evidence type="ECO:0000256" key="2">
    <source>
        <dbReference type="ARBA" id="ARBA00022692"/>
    </source>
</evidence>
<feature type="repeat" description="ANK" evidence="7">
    <location>
        <begin position="223"/>
        <end position="245"/>
    </location>
</feature>
<evidence type="ECO:0000256" key="7">
    <source>
        <dbReference type="PROSITE-ProRule" id="PRU00023"/>
    </source>
</evidence>
<evidence type="ECO:0000313" key="11">
    <source>
        <dbReference type="Proteomes" id="UP000187203"/>
    </source>
</evidence>
<dbReference type="EMBL" id="AWUE01015670">
    <property type="protein sequence ID" value="OMO96265.1"/>
    <property type="molecule type" value="Genomic_DNA"/>
</dbReference>
<reference evidence="11" key="1">
    <citation type="submission" date="2013-09" db="EMBL/GenBank/DDBJ databases">
        <title>Corchorus olitorius genome sequencing.</title>
        <authorList>
            <person name="Alam M."/>
            <person name="Haque M.S."/>
            <person name="Islam M.S."/>
            <person name="Emdad E.M."/>
            <person name="Islam M.M."/>
            <person name="Ahmed B."/>
            <person name="Halim A."/>
            <person name="Hossen Q.M.M."/>
            <person name="Hossain M.Z."/>
            <person name="Ahmed R."/>
            <person name="Khan M.M."/>
            <person name="Islam R."/>
            <person name="Rashid M.M."/>
            <person name="Khan S.A."/>
            <person name="Rahman M.S."/>
            <person name="Alam M."/>
            <person name="Yahiya A.S."/>
            <person name="Khan M.S."/>
            <person name="Azam M.S."/>
            <person name="Haque T."/>
            <person name="Lashkar M.Z.H."/>
            <person name="Akhand A.I."/>
            <person name="Morshed G."/>
            <person name="Roy S."/>
            <person name="Uddin K.S."/>
            <person name="Rabeya T."/>
            <person name="Hossain A.S."/>
            <person name="Chowdhury A."/>
            <person name="Snigdha A.R."/>
            <person name="Mortoza M.S."/>
            <person name="Matin S.A."/>
            <person name="Hoque S.M.E."/>
            <person name="Islam M.K."/>
            <person name="Roy D.K."/>
            <person name="Haider R."/>
            <person name="Moosa M.M."/>
            <person name="Elias S.M."/>
            <person name="Hasan A.M."/>
            <person name="Jahan S."/>
            <person name="Shafiuddin M."/>
            <person name="Mahmood N."/>
            <person name="Shommy N.S."/>
        </authorList>
    </citation>
    <scope>NUCLEOTIDE SEQUENCE [LARGE SCALE GENOMIC DNA]</scope>
    <source>
        <strain evidence="11">cv. O-4</strain>
    </source>
</reference>
<feature type="repeat" description="ANK" evidence="7">
    <location>
        <begin position="257"/>
        <end position="289"/>
    </location>
</feature>
<feature type="transmembrane region" description="Helical" evidence="8">
    <location>
        <begin position="483"/>
        <end position="503"/>
    </location>
</feature>
<keyword evidence="11" id="KW-1185">Reference proteome</keyword>
<sequence>MNPELYEAAATGDINFLNRKDPKFDFFQVTEQQHNTVLHIAVKFKELEFCKQILCSSSSSSLLLKPNSKEETPFHVAAKIGCSDIAQLFVDCVKLKQLRGDIIESWGVNSLEQVLRMVNLENDTALHVAVRNGHFEVVKCFVEADPGLLGLVNGANASPLCLAMEGGFSRIAIFFLENFPNSLDFADIDIKAALRSAIIHSQHDIVKLILKRKPESRGETDEIGWTPLHYAALYGDLKTTQLLMQGNSKAAFILDQDGTSALHVAAFRGHINVVELLLQSCPDIHEVTDNKRRTLVHVAVISGQEKMVRHILGMPRLVGIINEKDKDGNTALHLAVIYKRDKIIAILAQNRGMERAAMNNDMFTAYDIFSHQPRKLSFLVAKIHYRLRGTHGLPALQNWVNTKLKKEMIGETTDQKDRNFLFTGRKEDDNSANSDEIEKTRSRLEIHLLIAMLIATVTFQAAFTMPGGYKDDGTPQFMQNPAFKSFIIFNSIAFIFSVATVFIQFATSKFSYYMRSRYSRLAEVMIFIAVVAMLLAFASGMYVELASSIGLSLVAYILVACFLLIYYACWFVDPISMHIPGLQQPRKYIRDLLFHYGII</sequence>
<feature type="transmembrane region" description="Helical" evidence="8">
    <location>
        <begin position="549"/>
        <end position="572"/>
    </location>
</feature>
<dbReference type="PANTHER" id="PTHR24186">
    <property type="entry name" value="PROTEIN PHOSPHATASE 1 REGULATORY SUBUNIT"/>
    <property type="match status" value="1"/>
</dbReference>
<dbReference type="InterPro" id="IPR036770">
    <property type="entry name" value="Ankyrin_rpt-contain_sf"/>
</dbReference>
<dbReference type="InterPro" id="IPR002110">
    <property type="entry name" value="Ankyrin_rpt"/>
</dbReference>
<keyword evidence="5 7" id="KW-0040">ANK repeat</keyword>
<accession>A0A1R3JN55</accession>
<evidence type="ECO:0000313" key="10">
    <source>
        <dbReference type="EMBL" id="OMO96265.1"/>
    </source>
</evidence>
<dbReference type="STRING" id="93759.A0A1R3JN55"/>
<dbReference type="Pfam" id="PF12796">
    <property type="entry name" value="Ank_2"/>
    <property type="match status" value="3"/>
</dbReference>
<proteinExistence type="predicted"/>
<feature type="domain" description="PGG" evidence="9">
    <location>
        <begin position="439"/>
        <end position="543"/>
    </location>
</feature>
<evidence type="ECO:0000256" key="1">
    <source>
        <dbReference type="ARBA" id="ARBA00004141"/>
    </source>
</evidence>
<feature type="transmembrane region" description="Helical" evidence="8">
    <location>
        <begin position="446"/>
        <end position="463"/>
    </location>
</feature>
<dbReference type="SUPFAM" id="SSF48403">
    <property type="entry name" value="Ankyrin repeat"/>
    <property type="match status" value="1"/>
</dbReference>
<dbReference type="PROSITE" id="PS50297">
    <property type="entry name" value="ANK_REP_REGION"/>
    <property type="match status" value="3"/>
</dbReference>
<keyword evidence="6 8" id="KW-0472">Membrane</keyword>
<evidence type="ECO:0000256" key="8">
    <source>
        <dbReference type="SAM" id="Phobius"/>
    </source>
</evidence>
<evidence type="ECO:0000256" key="6">
    <source>
        <dbReference type="ARBA" id="ARBA00023136"/>
    </source>
</evidence>
<dbReference type="InterPro" id="IPR026961">
    <property type="entry name" value="PGG_dom"/>
</dbReference>
<keyword evidence="2 8" id="KW-0812">Transmembrane</keyword>
<dbReference type="SMART" id="SM00248">
    <property type="entry name" value="ANK"/>
    <property type="match status" value="9"/>
</dbReference>
<comment type="caution">
    <text evidence="10">The sequence shown here is derived from an EMBL/GenBank/DDBJ whole genome shotgun (WGS) entry which is preliminary data.</text>
</comment>